<name>A0A7E6FHW8_9MOLL</name>
<evidence type="ECO:0000259" key="1">
    <source>
        <dbReference type="Pfam" id="PF17906"/>
    </source>
</evidence>
<evidence type="ECO:0000313" key="2">
    <source>
        <dbReference type="Proteomes" id="UP000515154"/>
    </source>
</evidence>
<dbReference type="Gene3D" id="3.40.50.300">
    <property type="entry name" value="P-loop containing nucleotide triphosphate hydrolases"/>
    <property type="match status" value="1"/>
</dbReference>
<dbReference type="Proteomes" id="UP000515154">
    <property type="component" value="Linkage group LG17"/>
</dbReference>
<accession>A0A7E6FHW8</accession>
<protein>
    <submittedName>
        <fullName evidence="3 4">Uncharacterized protein LOC118766796</fullName>
    </submittedName>
</protein>
<dbReference type="RefSeq" id="XP_036366463.1">
    <property type="nucleotide sequence ID" value="XM_036510570.1"/>
</dbReference>
<dbReference type="InterPro" id="IPR041426">
    <property type="entry name" value="Mos1_HTH"/>
</dbReference>
<keyword evidence="2" id="KW-1185">Reference proteome</keyword>
<feature type="domain" description="Mos1 transposase HTH" evidence="1">
    <location>
        <begin position="74"/>
        <end position="122"/>
    </location>
</feature>
<dbReference type="RefSeq" id="XP_036366462.1">
    <property type="nucleotide sequence ID" value="XM_036510569.1"/>
</dbReference>
<dbReference type="Gene3D" id="1.10.10.1450">
    <property type="match status" value="1"/>
</dbReference>
<dbReference type="InterPro" id="IPR027417">
    <property type="entry name" value="P-loop_NTPase"/>
</dbReference>
<dbReference type="AlphaFoldDB" id="A0A7E6FHW8"/>
<reference evidence="3 4" key="1">
    <citation type="submission" date="2025-08" db="UniProtKB">
        <authorList>
            <consortium name="RefSeq"/>
        </authorList>
    </citation>
    <scope>IDENTIFICATION</scope>
</reference>
<gene>
    <name evidence="3 4" type="primary">LOC118766796</name>
</gene>
<evidence type="ECO:0000313" key="3">
    <source>
        <dbReference type="RefSeq" id="XP_036366462.1"/>
    </source>
</evidence>
<sequence length="127" mass="14439">MQFHLIAAEFQLSWFEAKEILEEDIAVTMEDGKKLADEWEIPFLEVSAKTDEVTTKDIKGSRIIKMECQVKKNEYFRHLLLFAFNQGSKAEKAAGDICAMYGEGAIAGRTACDWYAKFKNGNFDLSI</sequence>
<dbReference type="KEGG" id="osn:118766796"/>
<dbReference type="Pfam" id="PF17906">
    <property type="entry name" value="HTH_48"/>
    <property type="match status" value="1"/>
</dbReference>
<proteinExistence type="predicted"/>
<organism evidence="2 3">
    <name type="scientific">Octopus sinensis</name>
    <name type="common">East Asian common octopus</name>
    <dbReference type="NCBI Taxonomy" id="2607531"/>
    <lineage>
        <taxon>Eukaryota</taxon>
        <taxon>Metazoa</taxon>
        <taxon>Spiralia</taxon>
        <taxon>Lophotrochozoa</taxon>
        <taxon>Mollusca</taxon>
        <taxon>Cephalopoda</taxon>
        <taxon>Coleoidea</taxon>
        <taxon>Octopodiformes</taxon>
        <taxon>Octopoda</taxon>
        <taxon>Incirrata</taxon>
        <taxon>Octopodidae</taxon>
        <taxon>Octopus</taxon>
    </lineage>
</organism>
<evidence type="ECO:0000313" key="4">
    <source>
        <dbReference type="RefSeq" id="XP_036366463.1"/>
    </source>
</evidence>